<dbReference type="InterPro" id="IPR050555">
    <property type="entry name" value="Bact_Solute-Bind_Prot2"/>
</dbReference>
<evidence type="ECO:0000256" key="1">
    <source>
        <dbReference type="ARBA" id="ARBA00004196"/>
    </source>
</evidence>
<reference evidence="11 12" key="1">
    <citation type="submission" date="2017-02" db="EMBL/GenBank/DDBJ databases">
        <title>Genome sequence of Clostridium beijerinckii Br21.</title>
        <authorList>
            <person name="Fonseca B.C."/>
            <person name="Guazzaroni M.E."/>
            <person name="Riano-Pachon D.M."/>
            <person name="Reginatto V."/>
        </authorList>
    </citation>
    <scope>NUCLEOTIDE SEQUENCE [LARGE SCALE GENOMIC DNA]</scope>
    <source>
        <strain evidence="11 12">Br21</strain>
    </source>
</reference>
<dbReference type="PANTHER" id="PTHR30036">
    <property type="entry name" value="D-XYLOSE-BINDING PERIPLASMIC PROTEIN"/>
    <property type="match status" value="1"/>
</dbReference>
<feature type="domain" description="Periplasmic binding protein" evidence="10">
    <location>
        <begin position="44"/>
        <end position="321"/>
    </location>
</feature>
<dbReference type="Gene3D" id="3.40.50.2300">
    <property type="match status" value="2"/>
</dbReference>
<protein>
    <recommendedName>
        <fullName evidence="9">D-galactose/methyl-galactoside binding periplasmic protein MglB</fullName>
    </recommendedName>
</protein>
<dbReference type="GO" id="GO:0030288">
    <property type="term" value="C:outer membrane-bounded periplasmic space"/>
    <property type="evidence" value="ECO:0007669"/>
    <property type="project" value="TreeGrafter"/>
</dbReference>
<evidence type="ECO:0000256" key="8">
    <source>
        <dbReference type="ARBA" id="ARBA00034323"/>
    </source>
</evidence>
<dbReference type="InterPro" id="IPR044085">
    <property type="entry name" value="MglB-like_PBP1"/>
</dbReference>
<evidence type="ECO:0000256" key="6">
    <source>
        <dbReference type="ARBA" id="ARBA00022764"/>
    </source>
</evidence>
<dbReference type="RefSeq" id="WP_008424013.1">
    <property type="nucleotide sequence ID" value="NZ_MWMH01000004.1"/>
</dbReference>
<dbReference type="CDD" id="cd01539">
    <property type="entry name" value="PBP1_GGBP"/>
    <property type="match status" value="1"/>
</dbReference>
<dbReference type="Proteomes" id="UP000190959">
    <property type="component" value="Unassembled WGS sequence"/>
</dbReference>
<keyword evidence="4" id="KW-0479">Metal-binding</keyword>
<evidence type="ECO:0000256" key="7">
    <source>
        <dbReference type="ARBA" id="ARBA00022837"/>
    </source>
</evidence>
<dbReference type="EMBL" id="MWMH01000004">
    <property type="protein sequence ID" value="OOP72915.1"/>
    <property type="molecule type" value="Genomic_DNA"/>
</dbReference>
<keyword evidence="6" id="KW-0574">Periplasm</keyword>
<comment type="caution">
    <text evidence="11">The sequence shown here is derived from an EMBL/GenBank/DDBJ whole genome shotgun (WGS) entry which is preliminary data.</text>
</comment>
<evidence type="ECO:0000259" key="10">
    <source>
        <dbReference type="Pfam" id="PF13407"/>
    </source>
</evidence>
<accession>A0A1S9N651</accession>
<dbReference type="Pfam" id="PF13407">
    <property type="entry name" value="Peripla_BP_4"/>
    <property type="match status" value="1"/>
</dbReference>
<comment type="subunit">
    <text evidence="8">The ABC transporter complex is composed of one ATP-binding protein (MglA), two transmembrane proteins (MglC) and a solute-binding protein (MglB).</text>
</comment>
<evidence type="ECO:0000256" key="2">
    <source>
        <dbReference type="ARBA" id="ARBA00022448"/>
    </source>
</evidence>
<name>A0A1S9N651_CLOBE</name>
<dbReference type="InterPro" id="IPR028082">
    <property type="entry name" value="Peripla_BP_I"/>
</dbReference>
<keyword evidence="2" id="KW-0813">Transport</keyword>
<organism evidence="11 12">
    <name type="scientific">Clostridium beijerinckii</name>
    <name type="common">Clostridium MP</name>
    <dbReference type="NCBI Taxonomy" id="1520"/>
    <lineage>
        <taxon>Bacteria</taxon>
        <taxon>Bacillati</taxon>
        <taxon>Bacillota</taxon>
        <taxon>Clostridia</taxon>
        <taxon>Eubacteriales</taxon>
        <taxon>Clostridiaceae</taxon>
        <taxon>Clostridium</taxon>
    </lineage>
</organism>
<keyword evidence="3" id="KW-0762">Sugar transport</keyword>
<sequence>MRTFRRILVILYLIFNISEMQYRCIEVKGEENLFRQNHATVVDVVLYDFKDKYISLVKQNLEEIQNQNKGKVKFNFYDSKGNQAIQNEILSNLENNVQDILLINLVDTKATQEVIDRFKLRGIPIIFFNREPLSTEAIKSYEKAYYVGTNAKEAGNLQGQILVNLWNNKRTSIDINNNGVLQYAILRGPQNNIEAQERTEFSIKALEKAGIQIAQIASTIGNWERDLARTNISALFLQYDNRIEAIIANNDEMAIGAIEALQKYGYNLGDPKKTIAVVGVDATPEAQELIKNGRMAGSVFQDPSEMAKAIYTIGLNVFQGNPPLLDTQYKFDETGKAVRLPYKEYIG</sequence>
<dbReference type="SUPFAM" id="SSF53822">
    <property type="entry name" value="Periplasmic binding protein-like I"/>
    <property type="match status" value="1"/>
</dbReference>
<keyword evidence="5" id="KW-0732">Signal</keyword>
<gene>
    <name evidence="11" type="ORF">CBEIBR21_13965</name>
</gene>
<dbReference type="PANTHER" id="PTHR30036:SF2">
    <property type="entry name" value="D-GALACTOSE_METHYL-GALACTOSIDE BINDING PERIPLASMIC PROTEIN MGLB"/>
    <property type="match status" value="1"/>
</dbReference>
<dbReference type="AlphaFoldDB" id="A0A1S9N651"/>
<evidence type="ECO:0000256" key="3">
    <source>
        <dbReference type="ARBA" id="ARBA00022597"/>
    </source>
</evidence>
<proteinExistence type="predicted"/>
<evidence type="ECO:0000256" key="4">
    <source>
        <dbReference type="ARBA" id="ARBA00022723"/>
    </source>
</evidence>
<evidence type="ECO:0000313" key="12">
    <source>
        <dbReference type="Proteomes" id="UP000190959"/>
    </source>
</evidence>
<evidence type="ECO:0000313" key="11">
    <source>
        <dbReference type="EMBL" id="OOP72915.1"/>
    </source>
</evidence>
<dbReference type="InterPro" id="IPR025997">
    <property type="entry name" value="SBP_2_dom"/>
</dbReference>
<evidence type="ECO:0000256" key="9">
    <source>
        <dbReference type="ARBA" id="ARBA00034344"/>
    </source>
</evidence>
<evidence type="ECO:0000256" key="5">
    <source>
        <dbReference type="ARBA" id="ARBA00022729"/>
    </source>
</evidence>
<keyword evidence="7" id="KW-0106">Calcium</keyword>
<dbReference type="GO" id="GO:0030246">
    <property type="term" value="F:carbohydrate binding"/>
    <property type="evidence" value="ECO:0007669"/>
    <property type="project" value="InterPro"/>
</dbReference>
<comment type="subcellular location">
    <subcellularLocation>
        <location evidence="1">Cell envelope</location>
    </subcellularLocation>
</comment>
<dbReference type="GO" id="GO:0046872">
    <property type="term" value="F:metal ion binding"/>
    <property type="evidence" value="ECO:0007669"/>
    <property type="project" value="UniProtKB-KW"/>
</dbReference>